<dbReference type="VEuPathDB" id="FungiDB:RhiirFUN_020628"/>
<protein>
    <submittedName>
        <fullName evidence="1">Uncharacterized protein</fullName>
    </submittedName>
</protein>
<sequence>MSGLVRYKSIFIRLNFLKLYYQTMSTTFTTENTLEAENDWSLLGFLLYRQQCSDFLPNKSEEHHRYSLNLREIMGCEETPVHLLRRAGRAISSIQTEKKSQLIDEFWKSATSMQRRKIEAVAEREALLKWTDCAGKTYEKIRGYGPGSSKKGQ</sequence>
<dbReference type="AlphaFoldDB" id="A0A2P4QPX1"/>
<organism evidence="1 2">
    <name type="scientific">Rhizophagus irregularis (strain DAOM 181602 / DAOM 197198 / MUCL 43194)</name>
    <name type="common">Arbuscular mycorrhizal fungus</name>
    <name type="synonym">Glomus intraradices</name>
    <dbReference type="NCBI Taxonomy" id="747089"/>
    <lineage>
        <taxon>Eukaryota</taxon>
        <taxon>Fungi</taxon>
        <taxon>Fungi incertae sedis</taxon>
        <taxon>Mucoromycota</taxon>
        <taxon>Glomeromycotina</taxon>
        <taxon>Glomeromycetes</taxon>
        <taxon>Glomerales</taxon>
        <taxon>Glomeraceae</taxon>
        <taxon>Rhizophagus</taxon>
    </lineage>
</organism>
<dbReference type="EMBL" id="AUPC02000023">
    <property type="protein sequence ID" value="POG79618.1"/>
    <property type="molecule type" value="Genomic_DNA"/>
</dbReference>
<reference evidence="1 2" key="2">
    <citation type="journal article" date="2018" name="New Phytol.">
        <title>High intraspecific genome diversity in the model arbuscular mycorrhizal symbiont Rhizophagus irregularis.</title>
        <authorList>
            <person name="Chen E.C.H."/>
            <person name="Morin E."/>
            <person name="Beaudet D."/>
            <person name="Noel J."/>
            <person name="Yildirir G."/>
            <person name="Ndikumana S."/>
            <person name="Charron P."/>
            <person name="St-Onge C."/>
            <person name="Giorgi J."/>
            <person name="Kruger M."/>
            <person name="Marton T."/>
            <person name="Ropars J."/>
            <person name="Grigoriev I.V."/>
            <person name="Hainaut M."/>
            <person name="Henrissat B."/>
            <person name="Roux C."/>
            <person name="Martin F."/>
            <person name="Corradi N."/>
        </authorList>
    </citation>
    <scope>NUCLEOTIDE SEQUENCE [LARGE SCALE GENOMIC DNA]</scope>
    <source>
        <strain evidence="1 2">DAOM 197198</strain>
    </source>
</reference>
<comment type="caution">
    <text evidence="1">The sequence shown here is derived from an EMBL/GenBank/DDBJ whole genome shotgun (WGS) entry which is preliminary data.</text>
</comment>
<proteinExistence type="predicted"/>
<gene>
    <name evidence="1" type="ORF">GLOIN_2v454194</name>
</gene>
<reference evidence="1 2" key="1">
    <citation type="journal article" date="2013" name="Proc. Natl. Acad. Sci. U.S.A.">
        <title>Genome of an arbuscular mycorrhizal fungus provides insight into the oldest plant symbiosis.</title>
        <authorList>
            <person name="Tisserant E."/>
            <person name="Malbreil M."/>
            <person name="Kuo A."/>
            <person name="Kohler A."/>
            <person name="Symeonidi A."/>
            <person name="Balestrini R."/>
            <person name="Charron P."/>
            <person name="Duensing N."/>
            <person name="Frei Dit Frey N."/>
            <person name="Gianinazzi-Pearson V."/>
            <person name="Gilbert L.B."/>
            <person name="Handa Y."/>
            <person name="Herr J.R."/>
            <person name="Hijri M."/>
            <person name="Koul R."/>
            <person name="Kawaguchi M."/>
            <person name="Krajinski F."/>
            <person name="Lammers P.J."/>
            <person name="Masclaux F.G."/>
            <person name="Murat C."/>
            <person name="Morin E."/>
            <person name="Ndikumana S."/>
            <person name="Pagni M."/>
            <person name="Petitpierre D."/>
            <person name="Requena N."/>
            <person name="Rosikiewicz P."/>
            <person name="Riley R."/>
            <person name="Saito K."/>
            <person name="San Clemente H."/>
            <person name="Shapiro H."/>
            <person name="van Tuinen D."/>
            <person name="Becard G."/>
            <person name="Bonfante P."/>
            <person name="Paszkowski U."/>
            <person name="Shachar-Hill Y.Y."/>
            <person name="Tuskan G.A."/>
            <person name="Young P.W."/>
            <person name="Sanders I.R."/>
            <person name="Henrissat B."/>
            <person name="Rensing S.A."/>
            <person name="Grigoriev I.V."/>
            <person name="Corradi N."/>
            <person name="Roux C."/>
            <person name="Martin F."/>
        </authorList>
    </citation>
    <scope>NUCLEOTIDE SEQUENCE [LARGE SCALE GENOMIC DNA]</scope>
    <source>
        <strain evidence="1 2">DAOM 197198</strain>
    </source>
</reference>
<dbReference type="Proteomes" id="UP000018888">
    <property type="component" value="Unassembled WGS sequence"/>
</dbReference>
<name>A0A2P4QPX1_RHIID</name>
<keyword evidence="2" id="KW-1185">Reference proteome</keyword>
<evidence type="ECO:0000313" key="2">
    <source>
        <dbReference type="Proteomes" id="UP000018888"/>
    </source>
</evidence>
<accession>A0A2P4QPX1</accession>
<evidence type="ECO:0000313" key="1">
    <source>
        <dbReference type="EMBL" id="POG79618.1"/>
    </source>
</evidence>